<organism evidence="6 7">
    <name type="scientific">Oncorhynchus kisutch</name>
    <name type="common">Coho salmon</name>
    <name type="synonym">Salmo kisutch</name>
    <dbReference type="NCBI Taxonomy" id="8019"/>
    <lineage>
        <taxon>Eukaryota</taxon>
        <taxon>Metazoa</taxon>
        <taxon>Chordata</taxon>
        <taxon>Craniata</taxon>
        <taxon>Vertebrata</taxon>
        <taxon>Euteleostomi</taxon>
        <taxon>Actinopterygii</taxon>
        <taxon>Neopterygii</taxon>
        <taxon>Teleostei</taxon>
        <taxon>Protacanthopterygii</taxon>
        <taxon>Salmoniformes</taxon>
        <taxon>Salmonidae</taxon>
        <taxon>Salmoninae</taxon>
        <taxon>Oncorhynchus</taxon>
    </lineage>
</organism>
<proteinExistence type="inferred from homology"/>
<evidence type="ECO:0000256" key="4">
    <source>
        <dbReference type="SAM" id="MobiDB-lite"/>
    </source>
</evidence>
<comment type="similarity">
    <text evidence="1">Belongs to the LRRFIP family.</text>
</comment>
<dbReference type="GO" id="GO:0000978">
    <property type="term" value="F:RNA polymerase II cis-regulatory region sequence-specific DNA binding"/>
    <property type="evidence" value="ECO:0007669"/>
    <property type="project" value="TreeGrafter"/>
</dbReference>
<sequence length="419" mass="47513">MGTQITGTGRKRIPNRERLTAEDDALNQIAREAEARLAAKRAARAEAREIRMKELERQQKEISDDEERMSVGSRGSLRVEERSDRDFLEKGSRTASTLSAATLASLGGPSSRRGSCDTSISVETEASIREIKDSLVESEEKYRKAMVSNAQLHNEKSNLMYQVDTLKDSLIELEEQLYESKREYNDKAKEFERERHAHSVLQRQFNEMRETLKQSEELLTKHGIVLSPEVTTNGDAGQMIDGPRSADSTSRLAQESQPSHGGESMLEVRLRKIVDERESLADQVKRLKSQLEGKQRNGTEGLSPEEDGLENGMDPHILDLQRDANRQISDLKFKLVKSEQEVTALEQNIIRLEGQVTRYKSASESAEKVEDELKVEKRKLQRELRSALDRIDELEASNSHLAKRLEKMKANRSALLAQQ</sequence>
<keyword evidence="7" id="KW-1185">Reference proteome</keyword>
<evidence type="ECO:0000256" key="1">
    <source>
        <dbReference type="ARBA" id="ARBA00008275"/>
    </source>
</evidence>
<dbReference type="PANTHER" id="PTHR19212">
    <property type="entry name" value="LEUCINE RICH REPEAT IN FLII INTERACTING PROTEIN"/>
    <property type="match status" value="1"/>
</dbReference>
<accession>A0A8C7L9U4</accession>
<feature type="coiled-coil region" evidence="3">
    <location>
        <begin position="328"/>
        <end position="411"/>
    </location>
</feature>
<protein>
    <submittedName>
        <fullName evidence="6">LRR binding FLII interacting protein 1</fullName>
    </submittedName>
</protein>
<dbReference type="Proteomes" id="UP000694557">
    <property type="component" value="Unassembled WGS sequence"/>
</dbReference>
<dbReference type="InterPro" id="IPR019139">
    <property type="entry name" value="LRRFIP1/2"/>
</dbReference>
<dbReference type="Gene3D" id="1.20.5.4090">
    <property type="match status" value="1"/>
</dbReference>
<evidence type="ECO:0000256" key="2">
    <source>
        <dbReference type="ARBA" id="ARBA00023054"/>
    </source>
</evidence>
<dbReference type="Ensembl" id="ENSOKIT00005108109.1">
    <property type="protein sequence ID" value="ENSOKIP00005100861.1"/>
    <property type="gene ID" value="ENSOKIG00005044395.1"/>
</dbReference>
<feature type="compositionally biased region" description="Basic and acidic residues" evidence="4">
    <location>
        <begin position="287"/>
        <end position="297"/>
    </location>
</feature>
<feature type="compositionally biased region" description="Basic and acidic residues" evidence="4">
    <location>
        <begin position="77"/>
        <end position="92"/>
    </location>
</feature>
<dbReference type="Pfam" id="PF09738">
    <property type="entry name" value="LRRFIP"/>
    <property type="match status" value="1"/>
</dbReference>
<dbReference type="Ensembl" id="ENSOKIT00005124208.1">
    <property type="protein sequence ID" value="ENSOKIP00005116142.1"/>
    <property type="gene ID" value="ENSOKIG00005050295.1"/>
</dbReference>
<dbReference type="AlphaFoldDB" id="A0A8C7L9U4"/>
<feature type="region of interest" description="Disordered" evidence="4">
    <location>
        <begin position="56"/>
        <end position="93"/>
    </location>
</feature>
<evidence type="ECO:0000313" key="7">
    <source>
        <dbReference type="Proteomes" id="UP000694557"/>
    </source>
</evidence>
<feature type="coiled-coil region" evidence="3">
    <location>
        <begin position="156"/>
        <end position="218"/>
    </location>
</feature>
<feature type="region of interest" description="Disordered" evidence="4">
    <location>
        <begin position="287"/>
        <end position="313"/>
    </location>
</feature>
<keyword evidence="2 3" id="KW-0175">Coiled coil</keyword>
<evidence type="ECO:0000313" key="5">
    <source>
        <dbReference type="Ensembl" id="ENSOKIP00005100861.1"/>
    </source>
</evidence>
<dbReference type="GO" id="GO:0000981">
    <property type="term" value="F:DNA-binding transcription factor activity, RNA polymerase II-specific"/>
    <property type="evidence" value="ECO:0007669"/>
    <property type="project" value="TreeGrafter"/>
</dbReference>
<dbReference type="GeneTree" id="ENSGT00530000063564"/>
<gene>
    <name evidence="6" type="primary">LOC116352803</name>
    <name evidence="5" type="synonym">LOC109877427</name>
</gene>
<feature type="region of interest" description="Disordered" evidence="4">
    <location>
        <begin position="229"/>
        <end position="267"/>
    </location>
</feature>
<evidence type="ECO:0000313" key="6">
    <source>
        <dbReference type="Ensembl" id="ENSOKIP00005116142.1"/>
    </source>
</evidence>
<reference evidence="6" key="1">
    <citation type="submission" date="2025-05" db="UniProtKB">
        <authorList>
            <consortium name="Ensembl"/>
        </authorList>
    </citation>
    <scope>IDENTIFICATION</scope>
</reference>
<dbReference type="PANTHER" id="PTHR19212:SF5">
    <property type="entry name" value="LEUCINE-RICH REPEAT FLIGHTLESS-INTERACTING PROTEIN 1"/>
    <property type="match status" value="1"/>
</dbReference>
<feature type="compositionally biased region" description="Polar residues" evidence="4">
    <location>
        <begin position="246"/>
        <end position="259"/>
    </location>
</feature>
<evidence type="ECO:0000256" key="3">
    <source>
        <dbReference type="SAM" id="Coils"/>
    </source>
</evidence>
<name>A0A8C7L9U4_ONCKI</name>